<evidence type="ECO:0000313" key="3">
    <source>
        <dbReference type="Proteomes" id="UP000501058"/>
    </source>
</evidence>
<reference evidence="2 3" key="1">
    <citation type="submission" date="2020-03" db="EMBL/GenBank/DDBJ databases">
        <title>Propioniciclava sp. nov., isolated from Hydrophilus acuminatus.</title>
        <authorList>
            <person name="Hyun D.-W."/>
            <person name="Bae J.-W."/>
        </authorList>
    </citation>
    <scope>NUCLEOTIDE SEQUENCE [LARGE SCALE GENOMIC DNA]</scope>
    <source>
        <strain evidence="2 3">HDW11</strain>
    </source>
</reference>
<dbReference type="GO" id="GO:0004672">
    <property type="term" value="F:protein kinase activity"/>
    <property type="evidence" value="ECO:0007669"/>
    <property type="project" value="InterPro"/>
</dbReference>
<dbReference type="InterPro" id="IPR057929">
    <property type="entry name" value="RamC_N"/>
</dbReference>
<dbReference type="PROSITE" id="PS50011">
    <property type="entry name" value="PROTEIN_KINASE_DOM"/>
    <property type="match status" value="1"/>
</dbReference>
<dbReference type="InterPro" id="IPR011009">
    <property type="entry name" value="Kinase-like_dom_sf"/>
</dbReference>
<dbReference type="SUPFAM" id="SSF56112">
    <property type="entry name" value="Protein kinase-like (PK-like)"/>
    <property type="match status" value="1"/>
</dbReference>
<dbReference type="InterPro" id="IPR058053">
    <property type="entry name" value="RamC_C"/>
</dbReference>
<evidence type="ECO:0000313" key="2">
    <source>
        <dbReference type="EMBL" id="QIK72334.1"/>
    </source>
</evidence>
<dbReference type="Proteomes" id="UP000501058">
    <property type="component" value="Chromosome"/>
</dbReference>
<dbReference type="Gene3D" id="1.10.510.10">
    <property type="entry name" value="Transferase(Phosphotransferase) domain 1"/>
    <property type="match status" value="1"/>
</dbReference>
<proteinExistence type="predicted"/>
<dbReference type="Pfam" id="PF25816">
    <property type="entry name" value="RamC_N"/>
    <property type="match status" value="1"/>
</dbReference>
<dbReference type="NCBIfam" id="NF038151">
    <property type="entry name" value="lanthi_synth_III"/>
    <property type="match status" value="1"/>
</dbReference>
<gene>
    <name evidence="2" type="ORF">G7070_08700</name>
</gene>
<dbReference type="SMART" id="SM01260">
    <property type="entry name" value="LANC_like"/>
    <property type="match status" value="1"/>
</dbReference>
<dbReference type="Pfam" id="PF00069">
    <property type="entry name" value="Pkinase"/>
    <property type="match status" value="1"/>
</dbReference>
<dbReference type="KEGG" id="prv:G7070_08700"/>
<dbReference type="InterPro" id="IPR053524">
    <property type="entry name" value="Aerial_hyphae_peptide-synth"/>
</dbReference>
<dbReference type="RefSeq" id="WP_166233410.1">
    <property type="nucleotide sequence ID" value="NZ_CP049865.1"/>
</dbReference>
<sequence>MGVRPEYFMATHPDSPFYGAPQRLDEMMGAGERLQAADLPAGWLRQTFGVWEGWTPRDWRPRLQGWKIHVSASLAHATTTLERVTSICVEREVAFKFLPNEAMLADTNGKQADRGSSGKFVTIYPGDDTQFAELLIALEDALAGQDGPYILSDLRYGDAPVYVRYGGIMALHYPDERDQPVAALAGGDTLTLVPDERQPKFTVPAGVELPACLVAPYERSRQGTPSRLREFKAVSALHFSNAGGVYLATLPDGTRRVLREARPHTGIDGRGRDALTRQLEEERVLTDLSDLPGVQHLVGSFTAWEHRYLELDYVVGRTLTSWVVQNSPYDSRDGGAKRAEYGRRCRRIVGRLVDTVAAIHARGWCIGDVHPGNIMVTDDDDVVILDLEDASRLDAERTVGFRVFEFCAPEEFTAEQADWYAVSRSIMLLYEADWELEVVAPAFWAEAVRRLEAEYGAEARAQLDAVTARFPTLEHHLLSPRETVGLYATPPTADEAIPALDAGVAWSRAFSARNSYPGDPTQARDVSESLGFGRAGVVWSRLRTDAAQHSDDLDLLEAAARDWSPEEIPGLYDGLAGLALTLADAGRPSAAVAAARRALQGAEARRRLDLYGGQVGVLLAGIEVAAATGDEELRRDALAGHERLHRAVARAGGHLDALTHRRGLHFGLAGLALLDLSAHLATGEARLLDRAIDRLADEVGACFVTADGEMMVRDVDNNRALPYIEWGSAGVWAVVQLAERLARQRLLDDEQRDAFARSCSADFYVYPGLDHGRCGTAVVLSGAGPRYAAEVQRQRDLVLATLLKRLDMAFVAGDGYLRLSSDLATGAAGVRLGLHCLAAGRPFDWLPLGRGTADRIAALPLPDAAGVPVPDRPAALIPGVVGHG</sequence>
<protein>
    <submittedName>
        <fullName evidence="2">Protein kinase/lanthionine synthetase C family protein</fullName>
    </submittedName>
</protein>
<dbReference type="InterPro" id="IPR012341">
    <property type="entry name" value="6hp_glycosidase-like_sf"/>
</dbReference>
<feature type="domain" description="Protein kinase" evidence="1">
    <location>
        <begin position="231"/>
        <end position="582"/>
    </location>
</feature>
<dbReference type="InterPro" id="IPR000719">
    <property type="entry name" value="Prot_kinase_dom"/>
</dbReference>
<dbReference type="EMBL" id="CP049865">
    <property type="protein sequence ID" value="QIK72334.1"/>
    <property type="molecule type" value="Genomic_DNA"/>
</dbReference>
<dbReference type="Gene3D" id="1.50.10.10">
    <property type="match status" value="1"/>
</dbReference>
<dbReference type="InterPro" id="IPR007822">
    <property type="entry name" value="LANC-like"/>
</dbReference>
<name>A0A6G7Y612_9ACTN</name>
<dbReference type="SUPFAM" id="SSF158745">
    <property type="entry name" value="LanC-like"/>
    <property type="match status" value="1"/>
</dbReference>
<keyword evidence="2" id="KW-0808">Transferase</keyword>
<dbReference type="SMART" id="SM00220">
    <property type="entry name" value="S_TKc"/>
    <property type="match status" value="1"/>
</dbReference>
<dbReference type="AlphaFoldDB" id="A0A6G7Y612"/>
<dbReference type="CDD" id="cd04791">
    <property type="entry name" value="LanC_SerThrkinase"/>
    <property type="match status" value="1"/>
</dbReference>
<dbReference type="GO" id="GO:0005524">
    <property type="term" value="F:ATP binding"/>
    <property type="evidence" value="ECO:0007669"/>
    <property type="project" value="InterPro"/>
</dbReference>
<dbReference type="GO" id="GO:0031179">
    <property type="term" value="P:peptide modification"/>
    <property type="evidence" value="ECO:0007669"/>
    <property type="project" value="InterPro"/>
</dbReference>
<evidence type="ECO:0000259" key="1">
    <source>
        <dbReference type="PROSITE" id="PS50011"/>
    </source>
</evidence>
<organism evidence="2 3">
    <name type="scientific">Propioniciclava coleopterorum</name>
    <dbReference type="NCBI Taxonomy" id="2714937"/>
    <lineage>
        <taxon>Bacteria</taxon>
        <taxon>Bacillati</taxon>
        <taxon>Actinomycetota</taxon>
        <taxon>Actinomycetes</taxon>
        <taxon>Propionibacteriales</taxon>
        <taxon>Propionibacteriaceae</taxon>
        <taxon>Propioniciclava</taxon>
    </lineage>
</organism>
<keyword evidence="2" id="KW-0418">Kinase</keyword>
<dbReference type="GO" id="GO:0005975">
    <property type="term" value="P:carbohydrate metabolic process"/>
    <property type="evidence" value="ECO:0007669"/>
    <property type="project" value="InterPro"/>
</dbReference>
<keyword evidence="3" id="KW-1185">Reference proteome</keyword>
<accession>A0A6G7Y612</accession>